<dbReference type="KEGG" id="sga:GALLO_0428"/>
<accession>A0AA36JWE1</accession>
<evidence type="ECO:0000313" key="2">
    <source>
        <dbReference type="EMBL" id="CBI12920.1"/>
    </source>
</evidence>
<name>A0AA36JWE1_STRG3</name>
<proteinExistence type="predicted"/>
<dbReference type="Pfam" id="PF01381">
    <property type="entry name" value="HTH_3"/>
    <property type="match status" value="1"/>
</dbReference>
<dbReference type="Gene3D" id="1.10.260.40">
    <property type="entry name" value="lambda repressor-like DNA-binding domains"/>
    <property type="match status" value="1"/>
</dbReference>
<dbReference type="SMART" id="SM00530">
    <property type="entry name" value="HTH_XRE"/>
    <property type="match status" value="1"/>
</dbReference>
<dbReference type="Proteomes" id="UP000001517">
    <property type="component" value="Chromosome"/>
</dbReference>
<dbReference type="InterPro" id="IPR001387">
    <property type="entry name" value="Cro/C1-type_HTH"/>
</dbReference>
<organism evidence="2 3">
    <name type="scientific">Streptococcus gallolyticus (strain UCN34)</name>
    <dbReference type="NCBI Taxonomy" id="637909"/>
    <lineage>
        <taxon>Bacteria</taxon>
        <taxon>Bacillati</taxon>
        <taxon>Bacillota</taxon>
        <taxon>Bacilli</taxon>
        <taxon>Lactobacillales</taxon>
        <taxon>Streptococcaceae</taxon>
        <taxon>Streptococcus</taxon>
    </lineage>
</organism>
<dbReference type="SUPFAM" id="SSF47413">
    <property type="entry name" value="lambda repressor-like DNA-binding domains"/>
    <property type="match status" value="1"/>
</dbReference>
<dbReference type="GO" id="GO:0003677">
    <property type="term" value="F:DNA binding"/>
    <property type="evidence" value="ECO:0007669"/>
    <property type="project" value="InterPro"/>
</dbReference>
<dbReference type="CDD" id="cd00093">
    <property type="entry name" value="HTH_XRE"/>
    <property type="match status" value="1"/>
</dbReference>
<dbReference type="EMBL" id="FN597254">
    <property type="protein sequence ID" value="CBI12920.1"/>
    <property type="molecule type" value="Genomic_DNA"/>
</dbReference>
<dbReference type="AlphaFoldDB" id="A0AA36JWE1"/>
<feature type="domain" description="HTH cro/C1-type" evidence="1">
    <location>
        <begin position="32"/>
        <end position="73"/>
    </location>
</feature>
<sequence length="138" mass="15644">MRQYTTADRLQQIMSENNLKQVDIIEKSKPFQEELGVKLGKSALSQYVNGIQSPDQRKLTLLALTLDVSEAWLMGYDVPRERDTISSSESALDETPQFRSIQRKAKSLSVADQERLLKLMDLTFQEVLNGGGDDEHDL</sequence>
<dbReference type="InterPro" id="IPR010982">
    <property type="entry name" value="Lambda_DNA-bd_dom_sf"/>
</dbReference>
<protein>
    <submittedName>
        <fullName evidence="2">CI-like repressor</fullName>
    </submittedName>
</protein>
<reference evidence="2 3" key="1">
    <citation type="journal article" date="2010" name="J. Bacteriol.">
        <title>Genome sequence of Streptococcus gallolyticus: insights into its adaptation to the bovine rumen and its ability to cause endocarditis.</title>
        <authorList>
            <person name="Rusniok C."/>
            <person name="Couve E."/>
            <person name="Da Cunha V."/>
            <person name="El Gana R."/>
            <person name="Zidane N."/>
            <person name="Bouchier C."/>
            <person name="Poyart C."/>
            <person name="Leclercq R."/>
            <person name="Trieu-Cuot P."/>
            <person name="Glaser P."/>
        </authorList>
    </citation>
    <scope>NUCLEOTIDE SEQUENCE [LARGE SCALE GENOMIC DNA]</scope>
    <source>
        <strain evidence="2 3">UCN34</strain>
    </source>
</reference>
<dbReference type="PROSITE" id="PS50943">
    <property type="entry name" value="HTH_CROC1"/>
    <property type="match status" value="1"/>
</dbReference>
<gene>
    <name evidence="2" type="ordered locus">GALLO_0428</name>
</gene>
<evidence type="ECO:0000313" key="3">
    <source>
        <dbReference type="Proteomes" id="UP000001517"/>
    </source>
</evidence>
<evidence type="ECO:0000259" key="1">
    <source>
        <dbReference type="PROSITE" id="PS50943"/>
    </source>
</evidence>